<evidence type="ECO:0000256" key="7">
    <source>
        <dbReference type="ARBA" id="ARBA00022840"/>
    </source>
</evidence>
<evidence type="ECO:0000256" key="5">
    <source>
        <dbReference type="ARBA" id="ARBA00022741"/>
    </source>
</evidence>
<dbReference type="GO" id="GO:0009086">
    <property type="term" value="P:methionine biosynthetic process"/>
    <property type="evidence" value="ECO:0007669"/>
    <property type="project" value="InterPro"/>
</dbReference>
<dbReference type="Gene3D" id="3.90.1200.10">
    <property type="match status" value="1"/>
</dbReference>
<dbReference type="RefSeq" id="WP_289842685.1">
    <property type="nucleotide sequence ID" value="NZ_CATKSH010000001.1"/>
</dbReference>
<organism evidence="9 10">
    <name type="scientific">Brytella acorum</name>
    <dbReference type="NCBI Taxonomy" id="2959299"/>
    <lineage>
        <taxon>Bacteria</taxon>
        <taxon>Pseudomonadati</taxon>
        <taxon>Pseudomonadota</taxon>
        <taxon>Alphaproteobacteria</taxon>
        <taxon>Acetobacterales</taxon>
        <taxon>Acetobacteraceae</taxon>
        <taxon>Brytella</taxon>
    </lineage>
</organism>
<evidence type="ECO:0000256" key="1">
    <source>
        <dbReference type="ARBA" id="ARBA00010165"/>
    </source>
</evidence>
<comment type="caution">
    <text evidence="9">The sequence shown here is derived from an EMBL/GenBank/DDBJ whole genome shotgun (WGS) entry which is preliminary data.</text>
</comment>
<evidence type="ECO:0000313" key="10">
    <source>
        <dbReference type="Proteomes" id="UP001176960"/>
    </source>
</evidence>
<dbReference type="PANTHER" id="PTHR34273">
    <property type="entry name" value="METHYLTHIORIBOSE KINASE"/>
    <property type="match status" value="1"/>
</dbReference>
<reference evidence="9" key="1">
    <citation type="submission" date="2023-03" db="EMBL/GenBank/DDBJ databases">
        <authorList>
            <person name="Cleenwerck I."/>
        </authorList>
    </citation>
    <scope>NUCLEOTIDE SEQUENCE</scope>
    <source>
        <strain evidence="9">LMG 32879</strain>
    </source>
</reference>
<keyword evidence="5" id="KW-0547">Nucleotide-binding</keyword>
<dbReference type="EMBL" id="CATKSH010000001">
    <property type="protein sequence ID" value="CAI9119455.1"/>
    <property type="molecule type" value="Genomic_DNA"/>
</dbReference>
<dbReference type="Pfam" id="PF01636">
    <property type="entry name" value="APH"/>
    <property type="match status" value="1"/>
</dbReference>
<gene>
    <name evidence="9" type="primary">mtnK</name>
    <name evidence="9" type="ORF">LMG32879_000270</name>
</gene>
<dbReference type="InterPro" id="IPR002575">
    <property type="entry name" value="Aminoglycoside_PTrfase"/>
</dbReference>
<evidence type="ECO:0000256" key="2">
    <source>
        <dbReference type="ARBA" id="ARBA00011738"/>
    </source>
</evidence>
<dbReference type="GO" id="GO:0046522">
    <property type="term" value="F:S-methyl-5-thioribose kinase activity"/>
    <property type="evidence" value="ECO:0007669"/>
    <property type="project" value="UniProtKB-EC"/>
</dbReference>
<dbReference type="InterPro" id="IPR011009">
    <property type="entry name" value="Kinase-like_dom_sf"/>
</dbReference>
<keyword evidence="7" id="KW-0067">ATP-binding</keyword>
<sequence>MTRYRTLSPPDLRVYLGAHDALGARLGGPHEGWAVREVSDGNLNHVFIVEGPAGAVCCKQSLPHVRVDPDWKMPLTRTDFEARYMRRVAPHVGHLMPALLHFDPDLHLIVMESLHHHHVLRGMLGEATALAGFSARIGEYVAQTAFFTSWRGRPFEQSMADCAAFAGNTTLTRITVDLVLTDPYRAACARNHWMTPELDATVAELQTDAALHASVSHWQERFLGAPQALLHGDLHTGSIMLHGDDVRVIDGEFALMGPIGFDAGLYVGNLLLHAAARRDHATWMADEIETFWRSFTHEYRALWETNPTSGDVGALLDAAGRHQAQAQELAMVMRDLAGFAGMEMIRRTIGYAQVSDYALCSDRTGEKEARLRALTLGRMLITRGRRIETINALLETIEEPGGF</sequence>
<proteinExistence type="inferred from homology"/>
<dbReference type="SUPFAM" id="SSF56112">
    <property type="entry name" value="Protein kinase-like (PK-like)"/>
    <property type="match status" value="1"/>
</dbReference>
<protein>
    <recommendedName>
        <fullName evidence="3">S-methyl-5-thioribose kinase</fullName>
        <ecNumber evidence="3">2.7.1.100</ecNumber>
    </recommendedName>
</protein>
<keyword evidence="6 9" id="KW-0418">Kinase</keyword>
<dbReference type="Proteomes" id="UP001176960">
    <property type="component" value="Unassembled WGS sequence"/>
</dbReference>
<feature type="domain" description="Aminoglycoside phosphotransferase" evidence="8">
    <location>
        <begin position="35"/>
        <end position="267"/>
    </location>
</feature>
<dbReference type="AlphaFoldDB" id="A0AA35UU20"/>
<accession>A0AA35UU20</accession>
<dbReference type="EC" id="2.7.1.100" evidence="3"/>
<comment type="similarity">
    <text evidence="1">Belongs to the methylthioribose kinase family.</text>
</comment>
<evidence type="ECO:0000259" key="8">
    <source>
        <dbReference type="Pfam" id="PF01636"/>
    </source>
</evidence>
<evidence type="ECO:0000256" key="3">
    <source>
        <dbReference type="ARBA" id="ARBA00012128"/>
    </source>
</evidence>
<dbReference type="PIRSF" id="PIRSF031134">
    <property type="entry name" value="MTRK"/>
    <property type="match status" value="1"/>
</dbReference>
<evidence type="ECO:0000256" key="4">
    <source>
        <dbReference type="ARBA" id="ARBA00022679"/>
    </source>
</evidence>
<keyword evidence="10" id="KW-1185">Reference proteome</keyword>
<dbReference type="PANTHER" id="PTHR34273:SF2">
    <property type="entry name" value="METHYLTHIORIBOSE KINASE"/>
    <property type="match status" value="1"/>
</dbReference>
<evidence type="ECO:0000313" key="9">
    <source>
        <dbReference type="EMBL" id="CAI9119455.1"/>
    </source>
</evidence>
<dbReference type="GO" id="GO:0005524">
    <property type="term" value="F:ATP binding"/>
    <property type="evidence" value="ECO:0007669"/>
    <property type="project" value="UniProtKB-KW"/>
</dbReference>
<evidence type="ECO:0000256" key="6">
    <source>
        <dbReference type="ARBA" id="ARBA00022777"/>
    </source>
</evidence>
<dbReference type="NCBIfam" id="TIGR01767">
    <property type="entry name" value="MTRK"/>
    <property type="match status" value="1"/>
</dbReference>
<dbReference type="InterPro" id="IPR009212">
    <property type="entry name" value="Methylthioribose_kinase"/>
</dbReference>
<comment type="subunit">
    <text evidence="2">Homodimer.</text>
</comment>
<name>A0AA35UU20_9PROT</name>
<keyword evidence="4 9" id="KW-0808">Transferase</keyword>
<dbReference type="Gene3D" id="3.30.200.20">
    <property type="entry name" value="Phosphorylase Kinase, domain 1"/>
    <property type="match status" value="1"/>
</dbReference>